<evidence type="ECO:0000313" key="4">
    <source>
        <dbReference type="Proteomes" id="UP000215027"/>
    </source>
</evidence>
<dbReference type="SUPFAM" id="SSF56563">
    <property type="entry name" value="Major capsid protein gp5"/>
    <property type="match status" value="1"/>
</dbReference>
<dbReference type="EMBL" id="LN890655">
    <property type="protein sequence ID" value="CUS05410.2"/>
    <property type="molecule type" value="Genomic_DNA"/>
</dbReference>
<dbReference type="AlphaFoldDB" id="A0A160T8V4"/>
<comment type="subcellular location">
    <subcellularLocation>
        <location evidence="1">Virion</location>
    </subcellularLocation>
</comment>
<dbReference type="RefSeq" id="WP_095044626.1">
    <property type="nucleotide sequence ID" value="NZ_LN890655.1"/>
</dbReference>
<gene>
    <name evidence="3" type="ORF">CFX0092_A3532</name>
</gene>
<dbReference type="InterPro" id="IPR054612">
    <property type="entry name" value="Phage_capsid-like_C"/>
</dbReference>
<dbReference type="NCBIfam" id="TIGR01554">
    <property type="entry name" value="major_cap_HK97"/>
    <property type="match status" value="1"/>
</dbReference>
<dbReference type="KEGG" id="pbf:CFX0092_A3532"/>
<dbReference type="Gene3D" id="3.30.2320.10">
    <property type="entry name" value="hypothetical protein PF0899 domain"/>
    <property type="match status" value="1"/>
</dbReference>
<dbReference type="InterPro" id="IPR024455">
    <property type="entry name" value="Phage_capsid"/>
</dbReference>
<dbReference type="Proteomes" id="UP000215027">
    <property type="component" value="Chromosome I"/>
</dbReference>
<evidence type="ECO:0000313" key="3">
    <source>
        <dbReference type="EMBL" id="CUS05410.2"/>
    </source>
</evidence>
<dbReference type="OrthoDB" id="256415at2"/>
<organism evidence="3 4">
    <name type="scientific">Candidatus Promineifilum breve</name>
    <dbReference type="NCBI Taxonomy" id="1806508"/>
    <lineage>
        <taxon>Bacteria</taxon>
        <taxon>Bacillati</taxon>
        <taxon>Chloroflexota</taxon>
        <taxon>Ardenticatenia</taxon>
        <taxon>Candidatus Promineifilales</taxon>
        <taxon>Candidatus Promineifilaceae</taxon>
        <taxon>Candidatus Promineifilum</taxon>
    </lineage>
</organism>
<feature type="domain" description="Phage capsid-like C-terminal" evidence="2">
    <location>
        <begin position="296"/>
        <end position="578"/>
    </location>
</feature>
<evidence type="ECO:0000256" key="1">
    <source>
        <dbReference type="ARBA" id="ARBA00004328"/>
    </source>
</evidence>
<accession>A0A160T8V4</accession>
<proteinExistence type="predicted"/>
<name>A0A160T8V4_9CHLR</name>
<protein>
    <recommendedName>
        <fullName evidence="2">Phage capsid-like C-terminal domain-containing protein</fullName>
    </recommendedName>
</protein>
<evidence type="ECO:0000259" key="2">
    <source>
        <dbReference type="Pfam" id="PF05065"/>
    </source>
</evidence>
<reference evidence="3" key="1">
    <citation type="submission" date="2016-01" db="EMBL/GenBank/DDBJ databases">
        <authorList>
            <person name="Mcilroy J.S."/>
            <person name="Karst M S."/>
            <person name="Albertsen M."/>
        </authorList>
    </citation>
    <scope>NUCLEOTIDE SEQUENCE</scope>
    <source>
        <strain evidence="3">Cfx-K</strain>
    </source>
</reference>
<dbReference type="Gene3D" id="3.30.2400.10">
    <property type="entry name" value="Major capsid protein gp5"/>
    <property type="match status" value="1"/>
</dbReference>
<sequence>MHELKILSETDDHAIIGGYGVVYGGADLDGETFTAETDFMLDLVPEKLAFIDHSEDTYVMADGKRVKLMGIDEPVGRVIEVMPDDTGLYMRLQVEKSNRYWRIVESMLATGKAGLSSGTIGHLARREGKTITRWPIVEESITLTPAEPRTVGSVRRLKHVVESNPELEAVIPQATTGQSERIDLAAATDDAVEGEGKATIEIADMESEEMSGENVTDPRDAEIKALSERVNQMIELMEKSPALKSAGYTTDDGGAADPAHKSFGDYLLAIKRGDTKRLGVVYGATKDMAEGSGVTGGYLVPSEFHNELLRVTAEQSPIYARVRKQPVNTDAGEYPALDTFVAPTAGSGETAAAGGVKAKTKAETAVLDETEPKFTNLEYRIHKVGGYVEVSNELIADSPQSIEALLRSLFGIAIGSKNERNILRGTGAGEPLGIFNAPCTIGVTTVTNDVFAYADVLAMWARFKAVSGGSPVWIAHPSLIPQIGTLAVAAGSPVVWAGNLAAGQPNTLLGYPILFSEHMPQWKSSDMLLADLGAYVMFEREALSIAFSEHAAFTSDKGTWRFTSRNDGKPWLKSPITLADPTGSYTVGPFVYHAD</sequence>
<keyword evidence="4" id="KW-1185">Reference proteome</keyword>
<dbReference type="Pfam" id="PF05065">
    <property type="entry name" value="Phage_capsid"/>
    <property type="match status" value="1"/>
</dbReference>